<dbReference type="OrthoDB" id="4092at2759"/>
<reference evidence="2 3" key="1">
    <citation type="submission" date="2017-03" db="EMBL/GenBank/DDBJ databases">
        <title>WGS assembly of Porphyra umbilicalis.</title>
        <authorList>
            <person name="Brawley S.H."/>
            <person name="Blouin N.A."/>
            <person name="Ficko-Blean E."/>
            <person name="Wheeler G.L."/>
            <person name="Lohr M."/>
            <person name="Goodson H.V."/>
            <person name="Jenkins J.W."/>
            <person name="Blaby-Haas C.E."/>
            <person name="Helliwell K.E."/>
            <person name="Chan C."/>
            <person name="Marriage T."/>
            <person name="Bhattacharya D."/>
            <person name="Klein A.S."/>
            <person name="Badis Y."/>
            <person name="Brodie J."/>
            <person name="Cao Y."/>
            <person name="Collen J."/>
            <person name="Dittami S.M."/>
            <person name="Gachon C.M."/>
            <person name="Green B.R."/>
            <person name="Karpowicz S."/>
            <person name="Kim J.W."/>
            <person name="Kudahl U."/>
            <person name="Lin S."/>
            <person name="Michel G."/>
            <person name="Mittag M."/>
            <person name="Olson B.J."/>
            <person name="Pangilinan J."/>
            <person name="Peng Y."/>
            <person name="Qiu H."/>
            <person name="Shu S."/>
            <person name="Singer J.T."/>
            <person name="Smith A.G."/>
            <person name="Sprecher B.N."/>
            <person name="Wagner V."/>
            <person name="Wang W."/>
            <person name="Wang Z.-Y."/>
            <person name="Yan J."/>
            <person name="Yarish C."/>
            <person name="Zoeuner-Riek S."/>
            <person name="Zhuang Y."/>
            <person name="Zou Y."/>
            <person name="Lindquist E.A."/>
            <person name="Grimwood J."/>
            <person name="Barry K."/>
            <person name="Rokhsar D.S."/>
            <person name="Schmutz J."/>
            <person name="Stiller J.W."/>
            <person name="Grossman A.R."/>
            <person name="Prochnik S.E."/>
        </authorList>
    </citation>
    <scope>NUCLEOTIDE SEQUENCE [LARGE SCALE GENOMIC DNA]</scope>
    <source>
        <strain evidence="2">4086291</strain>
    </source>
</reference>
<name>A0A1X6NSC9_PORUM</name>
<protein>
    <recommendedName>
        <fullName evidence="1">ELMO domain-containing protein</fullName>
    </recommendedName>
</protein>
<sequence length="381" mass="39815">MSVLLRSLAHLFAAHPLTRLLTRLAWSMVKRVLHAASGLSEIERICSAPAAPAAGGATAPAVAGGHGGSASGLPPHTPAMTLAFYASVVGSRQLRSAATALSSSTSSTAVPAVVQDILTIKRPRLALPLRRRGYRREPLATTPDIQPNVAACVSHVLAANAFRSALAAAAGTAYDATNGDHEAALLGLWAAMQPGVPLAARKGAQWTDIGFQGVDPASDFRGSGELALRCLCWMARERGEVARGMLNAMGEVAGGRSSSGSVAWYPWACAGIQIVHEVRGLADKRLLDGVWYRTLSAATAAGGAAADPWGHKERLMTAFYEVVAEVWVLFHGMWGASIREGGGPGEVLGGGGSVLDYPRVFAEAMAVVKDRLQKRGSLLER</sequence>
<organism evidence="2 3">
    <name type="scientific">Porphyra umbilicalis</name>
    <name type="common">Purple laver</name>
    <name type="synonym">Red alga</name>
    <dbReference type="NCBI Taxonomy" id="2786"/>
    <lineage>
        <taxon>Eukaryota</taxon>
        <taxon>Rhodophyta</taxon>
        <taxon>Bangiophyceae</taxon>
        <taxon>Bangiales</taxon>
        <taxon>Bangiaceae</taxon>
        <taxon>Porphyra</taxon>
    </lineage>
</organism>
<dbReference type="EMBL" id="KV919137">
    <property type="protein sequence ID" value="OSX71396.1"/>
    <property type="molecule type" value="Genomic_DNA"/>
</dbReference>
<dbReference type="AlphaFoldDB" id="A0A1X6NSC9"/>
<proteinExistence type="predicted"/>
<dbReference type="Proteomes" id="UP000218209">
    <property type="component" value="Unassembled WGS sequence"/>
</dbReference>
<evidence type="ECO:0000313" key="3">
    <source>
        <dbReference type="Proteomes" id="UP000218209"/>
    </source>
</evidence>
<evidence type="ECO:0000313" key="2">
    <source>
        <dbReference type="EMBL" id="OSX71396.1"/>
    </source>
</evidence>
<evidence type="ECO:0000259" key="1">
    <source>
        <dbReference type="PROSITE" id="PS51335"/>
    </source>
</evidence>
<dbReference type="PANTHER" id="PTHR12771:SF51">
    <property type="entry name" value="LD01482P"/>
    <property type="match status" value="1"/>
</dbReference>
<dbReference type="PROSITE" id="PS51335">
    <property type="entry name" value="ELMO"/>
    <property type="match status" value="1"/>
</dbReference>
<dbReference type="Pfam" id="PF04727">
    <property type="entry name" value="ELMO_CED12"/>
    <property type="match status" value="1"/>
</dbReference>
<gene>
    <name evidence="2" type="ORF">BU14_0537s0004</name>
</gene>
<dbReference type="InterPro" id="IPR006816">
    <property type="entry name" value="ELMO_dom"/>
</dbReference>
<feature type="domain" description="ELMO" evidence="1">
    <location>
        <begin position="180"/>
        <end position="372"/>
    </location>
</feature>
<keyword evidence="3" id="KW-1185">Reference proteome</keyword>
<dbReference type="PANTHER" id="PTHR12771">
    <property type="entry name" value="ENGULFMENT AND CELL MOTILITY"/>
    <property type="match status" value="1"/>
</dbReference>
<accession>A0A1X6NSC9</accession>
<dbReference type="InterPro" id="IPR050868">
    <property type="entry name" value="ELMO_domain-containing"/>
</dbReference>